<dbReference type="PROSITE" id="PS50931">
    <property type="entry name" value="HTH_LYSR"/>
    <property type="match status" value="1"/>
</dbReference>
<dbReference type="Gene3D" id="3.40.190.290">
    <property type="match status" value="1"/>
</dbReference>
<dbReference type="OrthoDB" id="3636008at2"/>
<keyword evidence="7" id="KW-1185">Reference proteome</keyword>
<organism evidence="6 7">
    <name type="scientific">Frondihabitans australicus</name>
    <dbReference type="NCBI Taxonomy" id="386892"/>
    <lineage>
        <taxon>Bacteria</taxon>
        <taxon>Bacillati</taxon>
        <taxon>Actinomycetota</taxon>
        <taxon>Actinomycetes</taxon>
        <taxon>Micrococcales</taxon>
        <taxon>Microbacteriaceae</taxon>
        <taxon>Frondihabitans</taxon>
    </lineage>
</organism>
<dbReference type="FunFam" id="1.10.10.10:FF:000001">
    <property type="entry name" value="LysR family transcriptional regulator"/>
    <property type="match status" value="1"/>
</dbReference>
<protein>
    <submittedName>
        <fullName evidence="6">DNA-binding transcriptional LysR family regulator</fullName>
    </submittedName>
</protein>
<gene>
    <name evidence="6" type="ORF">C8E83_3018</name>
</gene>
<evidence type="ECO:0000256" key="4">
    <source>
        <dbReference type="ARBA" id="ARBA00023163"/>
    </source>
</evidence>
<dbReference type="Pfam" id="PF00126">
    <property type="entry name" value="HTH_1"/>
    <property type="match status" value="1"/>
</dbReference>
<dbReference type="InterPro" id="IPR005119">
    <property type="entry name" value="LysR_subst-bd"/>
</dbReference>
<dbReference type="SUPFAM" id="SSF46785">
    <property type="entry name" value="Winged helix' DNA-binding domain"/>
    <property type="match status" value="1"/>
</dbReference>
<evidence type="ECO:0000259" key="5">
    <source>
        <dbReference type="PROSITE" id="PS50931"/>
    </source>
</evidence>
<evidence type="ECO:0000313" key="7">
    <source>
        <dbReference type="Proteomes" id="UP000280008"/>
    </source>
</evidence>
<comment type="caution">
    <text evidence="6">The sequence shown here is derived from an EMBL/GenBank/DDBJ whole genome shotgun (WGS) entry which is preliminary data.</text>
</comment>
<dbReference type="RefSeq" id="WP_121370642.1">
    <property type="nucleotide sequence ID" value="NZ_RBKS01000001.1"/>
</dbReference>
<sequence length="303" mass="32021">MELRELEYFVAVAETSSFSQAARDLHVVQSGVSATIRRLEAELGSPLFDRTVHPVALTGAGTVFLPAARATLDAAREAKELVAAAADGVAGLLTIGMMRSATFIDLPRMLAELGKAHPGVEVRLRASAGGSRGLIEQILAREIDAAFLAYSGPTPAGLHLVEISRKVLHLVVSPDHPLAGAGSVVLEQLVDQSFVDSPVGYGNRTIIDDAFAAAHLTRRVSLEVPDVGTASEFIRQGIGIGFLSDDLIPNDLVVLDVSGVSLIWRLMFGTPTGRRASQPLQAFVRILENTMAPLSVADTDGLA</sequence>
<feature type="domain" description="HTH lysR-type" evidence="5">
    <location>
        <begin position="1"/>
        <end position="58"/>
    </location>
</feature>
<dbReference type="Proteomes" id="UP000280008">
    <property type="component" value="Unassembled WGS sequence"/>
</dbReference>
<dbReference type="PRINTS" id="PR00039">
    <property type="entry name" value="HTHLYSR"/>
</dbReference>
<dbReference type="InterPro" id="IPR000847">
    <property type="entry name" value="LysR_HTH_N"/>
</dbReference>
<keyword evidence="2" id="KW-0805">Transcription regulation</keyword>
<comment type="similarity">
    <text evidence="1">Belongs to the LysR transcriptional regulatory family.</text>
</comment>
<evidence type="ECO:0000256" key="3">
    <source>
        <dbReference type="ARBA" id="ARBA00023125"/>
    </source>
</evidence>
<dbReference type="AlphaFoldDB" id="A0A495IL24"/>
<dbReference type="InterPro" id="IPR036390">
    <property type="entry name" value="WH_DNA-bd_sf"/>
</dbReference>
<dbReference type="SUPFAM" id="SSF53850">
    <property type="entry name" value="Periplasmic binding protein-like II"/>
    <property type="match status" value="1"/>
</dbReference>
<proteinExistence type="inferred from homology"/>
<evidence type="ECO:0000256" key="1">
    <source>
        <dbReference type="ARBA" id="ARBA00009437"/>
    </source>
</evidence>
<evidence type="ECO:0000256" key="2">
    <source>
        <dbReference type="ARBA" id="ARBA00023015"/>
    </source>
</evidence>
<dbReference type="GO" id="GO:0003677">
    <property type="term" value="F:DNA binding"/>
    <property type="evidence" value="ECO:0007669"/>
    <property type="project" value="UniProtKB-KW"/>
</dbReference>
<dbReference type="PANTHER" id="PTHR30346:SF30">
    <property type="entry name" value="SMALL NEUTRAL PROTEASE REGULATORY PROTEIN"/>
    <property type="match status" value="1"/>
</dbReference>
<dbReference type="GO" id="GO:0032993">
    <property type="term" value="C:protein-DNA complex"/>
    <property type="evidence" value="ECO:0007669"/>
    <property type="project" value="TreeGrafter"/>
</dbReference>
<dbReference type="InterPro" id="IPR036388">
    <property type="entry name" value="WH-like_DNA-bd_sf"/>
</dbReference>
<accession>A0A495IL24</accession>
<dbReference type="Pfam" id="PF03466">
    <property type="entry name" value="LysR_substrate"/>
    <property type="match status" value="1"/>
</dbReference>
<keyword evidence="3 6" id="KW-0238">DNA-binding</keyword>
<reference evidence="6 7" key="1">
    <citation type="submission" date="2018-10" db="EMBL/GenBank/DDBJ databases">
        <title>Sequencing the genomes of 1000 actinobacteria strains.</title>
        <authorList>
            <person name="Klenk H.-P."/>
        </authorList>
    </citation>
    <scope>NUCLEOTIDE SEQUENCE [LARGE SCALE GENOMIC DNA]</scope>
    <source>
        <strain evidence="6 7">DSM 17894</strain>
    </source>
</reference>
<dbReference type="PANTHER" id="PTHR30346">
    <property type="entry name" value="TRANSCRIPTIONAL DUAL REGULATOR HCAR-RELATED"/>
    <property type="match status" value="1"/>
</dbReference>
<name>A0A495IL24_9MICO</name>
<keyword evidence="4" id="KW-0804">Transcription</keyword>
<dbReference type="EMBL" id="RBKS01000001">
    <property type="protein sequence ID" value="RKR75856.1"/>
    <property type="molecule type" value="Genomic_DNA"/>
</dbReference>
<dbReference type="GO" id="GO:0003700">
    <property type="term" value="F:DNA-binding transcription factor activity"/>
    <property type="evidence" value="ECO:0007669"/>
    <property type="project" value="InterPro"/>
</dbReference>
<evidence type="ECO:0000313" key="6">
    <source>
        <dbReference type="EMBL" id="RKR75856.1"/>
    </source>
</evidence>
<dbReference type="Gene3D" id="1.10.10.10">
    <property type="entry name" value="Winged helix-like DNA-binding domain superfamily/Winged helix DNA-binding domain"/>
    <property type="match status" value="1"/>
</dbReference>